<evidence type="ECO:0000256" key="3">
    <source>
        <dbReference type="ARBA" id="ARBA00022970"/>
    </source>
</evidence>
<dbReference type="AlphaFoldDB" id="A0A511XDJ6"/>
<evidence type="ECO:0000313" key="7">
    <source>
        <dbReference type="EMBL" id="GEN61027.1"/>
    </source>
</evidence>
<dbReference type="EMBL" id="BJYF01000023">
    <property type="protein sequence ID" value="GEN61027.1"/>
    <property type="molecule type" value="Genomic_DNA"/>
</dbReference>
<feature type="signal peptide" evidence="5">
    <location>
        <begin position="1"/>
        <end position="16"/>
    </location>
</feature>
<dbReference type="Pfam" id="PF13458">
    <property type="entry name" value="Peripla_BP_6"/>
    <property type="match status" value="1"/>
</dbReference>
<feature type="domain" description="Leucine-binding protein" evidence="6">
    <location>
        <begin position="34"/>
        <end position="291"/>
    </location>
</feature>
<feature type="compositionally biased region" description="Gly residues" evidence="4">
    <location>
        <begin position="71"/>
        <end position="81"/>
    </location>
</feature>
<proteinExistence type="inferred from homology"/>
<gene>
    <name evidence="7" type="ORF">ANI02nite_29110</name>
</gene>
<name>A0A511XDJ6_9PROT</name>
<reference evidence="7 8" key="1">
    <citation type="submission" date="2019-07" db="EMBL/GenBank/DDBJ databases">
        <title>Whole genome shotgun sequence of Acetobacter nitrogenifigens NBRC 105050.</title>
        <authorList>
            <person name="Hosoyama A."/>
            <person name="Uohara A."/>
            <person name="Ohji S."/>
            <person name="Ichikawa N."/>
        </authorList>
    </citation>
    <scope>NUCLEOTIDE SEQUENCE [LARGE SCALE GENOMIC DNA]</scope>
    <source>
        <strain evidence="7 8">NBRC 105050</strain>
    </source>
</reference>
<dbReference type="GO" id="GO:0006865">
    <property type="term" value="P:amino acid transport"/>
    <property type="evidence" value="ECO:0007669"/>
    <property type="project" value="UniProtKB-KW"/>
</dbReference>
<dbReference type="SUPFAM" id="SSF53822">
    <property type="entry name" value="Periplasmic binding protein-like I"/>
    <property type="match status" value="1"/>
</dbReference>
<feature type="region of interest" description="Disordered" evidence="4">
    <location>
        <begin position="249"/>
        <end position="290"/>
    </location>
</feature>
<evidence type="ECO:0000313" key="8">
    <source>
        <dbReference type="Proteomes" id="UP000321635"/>
    </source>
</evidence>
<feature type="region of interest" description="Disordered" evidence="4">
    <location>
        <begin position="69"/>
        <end position="89"/>
    </location>
</feature>
<feature type="chain" id="PRO_5021952785" description="Leucine-binding protein domain-containing protein" evidence="5">
    <location>
        <begin position="17"/>
        <end position="464"/>
    </location>
</feature>
<keyword evidence="8" id="KW-1185">Reference proteome</keyword>
<dbReference type="Gene3D" id="3.40.50.2300">
    <property type="match status" value="2"/>
</dbReference>
<evidence type="ECO:0000256" key="4">
    <source>
        <dbReference type="SAM" id="MobiDB-lite"/>
    </source>
</evidence>
<dbReference type="PANTHER" id="PTHR30483">
    <property type="entry name" value="LEUCINE-SPECIFIC-BINDING PROTEIN"/>
    <property type="match status" value="1"/>
</dbReference>
<dbReference type="InterPro" id="IPR028081">
    <property type="entry name" value="Leu-bd"/>
</dbReference>
<dbReference type="STRING" id="1120919.GCA_000429165_02987"/>
<evidence type="ECO:0000256" key="2">
    <source>
        <dbReference type="ARBA" id="ARBA00022729"/>
    </source>
</evidence>
<organism evidence="7 8">
    <name type="scientific">Acetobacter nitrogenifigens DSM 23921 = NBRC 105050</name>
    <dbReference type="NCBI Taxonomy" id="1120919"/>
    <lineage>
        <taxon>Bacteria</taxon>
        <taxon>Pseudomonadati</taxon>
        <taxon>Pseudomonadota</taxon>
        <taxon>Alphaproteobacteria</taxon>
        <taxon>Acetobacterales</taxon>
        <taxon>Acetobacteraceae</taxon>
        <taxon>Acetobacter</taxon>
    </lineage>
</organism>
<sequence>MALTAVTALAALSACANGGGEAGSGAAGAAGSKTIGVILPLSGPNAALGSEMLAAARLAVTGSVSRAVGPQGHGAQGGAGSSPGALQIDAHDTATTGGAAAAMQAALASGDGIILGPLTGADTGQISAMARQAGTPMLAFTSDVAQAQPGVWILGVTPEQQVDRLVSAAQAEGRRQFAAFLPDNPLGRALGEALSRSCQARGLAPAQIVYHATGADAITTGVATLSAYQSRVDAANGAASGASDALPPDLAAALNHPPGATSAVAAPRPLDGSDDTASAGGQSTASGAVATPAATAPAELAAPPFDALLLGDTGLALKSTIDALAANKVTRDKVRIMGPGLWAAFAGKLGGLAGAWYAAPDPANRRAFVQAFVAQTHRTPKPLADLAYDAGALAGAVNTATGGAGYPISELTRQQGFAGVDGVFALTPDGRTTRELAIFEVQTGGGSRLVSAAARRTAPAPGAS</sequence>
<evidence type="ECO:0000259" key="6">
    <source>
        <dbReference type="Pfam" id="PF13458"/>
    </source>
</evidence>
<keyword evidence="3" id="KW-0813">Transport</keyword>
<feature type="compositionally biased region" description="Low complexity" evidence="4">
    <location>
        <begin position="276"/>
        <end position="290"/>
    </location>
</feature>
<protein>
    <recommendedName>
        <fullName evidence="6">Leucine-binding protein domain-containing protein</fullName>
    </recommendedName>
</protein>
<evidence type="ECO:0000256" key="5">
    <source>
        <dbReference type="SAM" id="SignalP"/>
    </source>
</evidence>
<comment type="caution">
    <text evidence="7">The sequence shown here is derived from an EMBL/GenBank/DDBJ whole genome shotgun (WGS) entry which is preliminary data.</text>
</comment>
<evidence type="ECO:0000256" key="1">
    <source>
        <dbReference type="ARBA" id="ARBA00010062"/>
    </source>
</evidence>
<keyword evidence="2 5" id="KW-0732">Signal</keyword>
<dbReference type="InterPro" id="IPR051010">
    <property type="entry name" value="BCAA_transport"/>
</dbReference>
<dbReference type="InterPro" id="IPR028082">
    <property type="entry name" value="Peripla_BP_I"/>
</dbReference>
<dbReference type="Proteomes" id="UP000321635">
    <property type="component" value="Unassembled WGS sequence"/>
</dbReference>
<keyword evidence="3" id="KW-0029">Amino-acid transport</keyword>
<dbReference type="CDD" id="cd06339">
    <property type="entry name" value="PBP1_YraM_LppC_lipoprotein-like"/>
    <property type="match status" value="1"/>
</dbReference>
<dbReference type="PANTHER" id="PTHR30483:SF6">
    <property type="entry name" value="PERIPLASMIC BINDING PROTEIN OF ABC TRANSPORTER FOR NATURAL AMINO ACIDS"/>
    <property type="match status" value="1"/>
</dbReference>
<accession>A0A511XDJ6</accession>
<comment type="similarity">
    <text evidence="1">Belongs to the leucine-binding protein family.</text>
</comment>